<dbReference type="GO" id="GO:0006457">
    <property type="term" value="P:protein folding"/>
    <property type="evidence" value="ECO:0007669"/>
    <property type="project" value="InterPro"/>
</dbReference>
<dbReference type="STRING" id="3827.A0A3Q7XIE6"/>
<dbReference type="AlphaFoldDB" id="A0A3Q7XIE6"/>
<dbReference type="PaxDb" id="3827-XP_004513323.1"/>
<feature type="transmembrane region" description="Helical" evidence="1">
    <location>
        <begin position="136"/>
        <end position="153"/>
    </location>
</feature>
<evidence type="ECO:0000313" key="3">
    <source>
        <dbReference type="RefSeq" id="XP_027193559.1"/>
    </source>
</evidence>
<dbReference type="InterPro" id="IPR001623">
    <property type="entry name" value="DnaJ_domain"/>
</dbReference>
<keyword evidence="1" id="KW-0812">Transmembrane</keyword>
<dbReference type="Gene3D" id="1.10.8.20">
    <property type="entry name" value="N-terminal domain of phosphatidylinositol transfer protein sec14p"/>
    <property type="match status" value="1"/>
</dbReference>
<dbReference type="InterPro" id="IPR044713">
    <property type="entry name" value="DNJA1/2-like"/>
</dbReference>
<evidence type="ECO:0000313" key="2">
    <source>
        <dbReference type="Proteomes" id="UP000087171"/>
    </source>
</evidence>
<proteinExistence type="predicted"/>
<sequence>MYNAYRNLNSIDSEVSISIFNKPLLFPHSLFFLYFCSFSLFHPNPTAAALQAPPSPLSFLLRIVPPSFSLTHQKTLLISLSFTLIHQLSIFLVLTAANPGVAFVQSREPTTTIIGFPHFYSLSVISLYLSTSSTELSVFRIIFNLGICYPLFLKARKFEVEKSKLMWFDMLKWRKEFGADTIAEPAYEVLSDSEKRSIYDRYGEEGLKQHAAGGGMNMQDIFNSFFGGGSMEEEEEKIVKGDDVIVDLDATLEDLYMGGSLKAETL</sequence>
<dbReference type="PRINTS" id="PR00625">
    <property type="entry name" value="JDOMAIN"/>
</dbReference>
<dbReference type="RefSeq" id="XP_027193559.1">
    <property type="nucleotide sequence ID" value="XM_027337758.1"/>
</dbReference>
<accession>A0A3Q7XIE6</accession>
<dbReference type="InterPro" id="IPR036273">
    <property type="entry name" value="CRAL/TRIO_N_dom_sf"/>
</dbReference>
<organism evidence="2 3">
    <name type="scientific">Cicer arietinum</name>
    <name type="common">Chickpea</name>
    <name type="synonym">Garbanzo</name>
    <dbReference type="NCBI Taxonomy" id="3827"/>
    <lineage>
        <taxon>Eukaryota</taxon>
        <taxon>Viridiplantae</taxon>
        <taxon>Streptophyta</taxon>
        <taxon>Embryophyta</taxon>
        <taxon>Tracheophyta</taxon>
        <taxon>Spermatophyta</taxon>
        <taxon>Magnoliopsida</taxon>
        <taxon>eudicotyledons</taxon>
        <taxon>Gunneridae</taxon>
        <taxon>Pentapetalae</taxon>
        <taxon>rosids</taxon>
        <taxon>fabids</taxon>
        <taxon>Fabales</taxon>
        <taxon>Fabaceae</taxon>
        <taxon>Papilionoideae</taxon>
        <taxon>50 kb inversion clade</taxon>
        <taxon>NPAAA clade</taxon>
        <taxon>Hologalegina</taxon>
        <taxon>IRL clade</taxon>
        <taxon>Cicereae</taxon>
        <taxon>Cicer</taxon>
    </lineage>
</organism>
<dbReference type="GO" id="GO:0030544">
    <property type="term" value="F:Hsp70 protein binding"/>
    <property type="evidence" value="ECO:0007669"/>
    <property type="project" value="InterPro"/>
</dbReference>
<dbReference type="Proteomes" id="UP000087171">
    <property type="component" value="Unplaced"/>
</dbReference>
<feature type="transmembrane region" description="Helical" evidence="1">
    <location>
        <begin position="76"/>
        <end position="97"/>
    </location>
</feature>
<dbReference type="InterPro" id="IPR036869">
    <property type="entry name" value="J_dom_sf"/>
</dbReference>
<keyword evidence="1" id="KW-0472">Membrane</keyword>
<gene>
    <name evidence="3" type="primary">LOC101515512</name>
</gene>
<reference evidence="3" key="1">
    <citation type="submission" date="2025-08" db="UniProtKB">
        <authorList>
            <consortium name="RefSeq"/>
        </authorList>
    </citation>
    <scope>IDENTIFICATION</scope>
    <source>
        <tissue evidence="3">Etiolated seedlings</tissue>
    </source>
</reference>
<evidence type="ECO:0000256" key="1">
    <source>
        <dbReference type="SAM" id="Phobius"/>
    </source>
</evidence>
<feature type="transmembrane region" description="Helical" evidence="1">
    <location>
        <begin position="109"/>
        <end position="130"/>
    </location>
</feature>
<name>A0A3Q7XIE6_CICAR</name>
<dbReference type="Gene3D" id="1.10.287.110">
    <property type="entry name" value="DnaJ domain"/>
    <property type="match status" value="1"/>
</dbReference>
<dbReference type="OrthoDB" id="550424at2759"/>
<keyword evidence="1" id="KW-1133">Transmembrane helix</keyword>
<dbReference type="PANTHER" id="PTHR43888">
    <property type="entry name" value="DNAJ-LIKE-2, ISOFORM A-RELATED"/>
    <property type="match status" value="1"/>
</dbReference>
<dbReference type="SUPFAM" id="SSF46565">
    <property type="entry name" value="Chaperone J-domain"/>
    <property type="match status" value="1"/>
</dbReference>
<keyword evidence="2" id="KW-1185">Reference proteome</keyword>
<dbReference type="SUPFAM" id="SSF46938">
    <property type="entry name" value="CRAL/TRIO N-terminal domain"/>
    <property type="match status" value="1"/>
</dbReference>
<protein>
    <submittedName>
        <fullName evidence="3">Uncharacterized protein LOC101515512</fullName>
    </submittedName>
</protein>